<dbReference type="OrthoDB" id="2143914at2759"/>
<keyword evidence="2" id="KW-0677">Repeat</keyword>
<feature type="region of interest" description="Disordered" evidence="8">
    <location>
        <begin position="114"/>
        <end position="136"/>
    </location>
</feature>
<dbReference type="FunFam" id="1.10.10.60:FF:000394">
    <property type="entry name" value="MYB transcription factor"/>
    <property type="match status" value="1"/>
</dbReference>
<dbReference type="GO" id="GO:0051707">
    <property type="term" value="P:response to other organism"/>
    <property type="evidence" value="ECO:0007669"/>
    <property type="project" value="UniProtKB-ARBA"/>
</dbReference>
<keyword evidence="5" id="KW-0804">Transcription</keyword>
<evidence type="ECO:0000256" key="8">
    <source>
        <dbReference type="SAM" id="MobiDB-lite"/>
    </source>
</evidence>
<dbReference type="PROSITE" id="PS50090">
    <property type="entry name" value="MYB_LIKE"/>
    <property type="match status" value="2"/>
</dbReference>
<keyword evidence="12" id="KW-1185">Reference proteome</keyword>
<name>A0A6A1VKF7_9ROSI</name>
<evidence type="ECO:0000256" key="3">
    <source>
        <dbReference type="ARBA" id="ARBA00023015"/>
    </source>
</evidence>
<dbReference type="SMART" id="SM00717">
    <property type="entry name" value="SANT"/>
    <property type="match status" value="2"/>
</dbReference>
<dbReference type="InterPro" id="IPR015495">
    <property type="entry name" value="Myb_TF_plants"/>
</dbReference>
<dbReference type="GO" id="GO:0000976">
    <property type="term" value="F:transcription cis-regulatory region binding"/>
    <property type="evidence" value="ECO:0007669"/>
    <property type="project" value="UniProtKB-ARBA"/>
</dbReference>
<dbReference type="Pfam" id="PF00249">
    <property type="entry name" value="Myb_DNA-binding"/>
    <property type="match status" value="2"/>
</dbReference>
<evidence type="ECO:0000313" key="12">
    <source>
        <dbReference type="Proteomes" id="UP000516437"/>
    </source>
</evidence>
<dbReference type="InterPro" id="IPR009057">
    <property type="entry name" value="Homeodomain-like_sf"/>
</dbReference>
<dbReference type="InterPro" id="IPR017930">
    <property type="entry name" value="Myb_dom"/>
</dbReference>
<evidence type="ECO:0000256" key="2">
    <source>
        <dbReference type="ARBA" id="ARBA00022737"/>
    </source>
</evidence>
<dbReference type="PROSITE" id="PS51294">
    <property type="entry name" value="HTH_MYB"/>
    <property type="match status" value="2"/>
</dbReference>
<dbReference type="GO" id="GO:0080090">
    <property type="term" value="P:regulation of primary metabolic process"/>
    <property type="evidence" value="ECO:0007669"/>
    <property type="project" value="UniProtKB-ARBA"/>
</dbReference>
<dbReference type="InterPro" id="IPR001005">
    <property type="entry name" value="SANT/Myb"/>
</dbReference>
<sequence length="201" mass="22878">MRKPCCEKEETNKGAWSQEEDQKLINYIQKHGEGCWRSLPQAAGLRRCGKSCRLRWINYLRPGLKRGNFGEDEEDMIIRLHALLGNRWSLIAGRLPGRTDNEVKNYWNSHIRKKLQQKSSTDPPKPRQLGGTATSCTGKPLLFKNQPVPKLVPTFRRRSDRPVVDFKSGVQRNKTCLPDLNLDLSLTTPPNFSGGRELAGI</sequence>
<dbReference type="Proteomes" id="UP000516437">
    <property type="component" value="Chromosome 5"/>
</dbReference>
<evidence type="ECO:0000259" key="10">
    <source>
        <dbReference type="PROSITE" id="PS51294"/>
    </source>
</evidence>
<dbReference type="EMBL" id="RXIC02000023">
    <property type="protein sequence ID" value="KAB1212318.1"/>
    <property type="molecule type" value="Genomic_DNA"/>
</dbReference>
<dbReference type="Gene3D" id="1.10.10.60">
    <property type="entry name" value="Homeodomain-like"/>
    <property type="match status" value="2"/>
</dbReference>
<dbReference type="PANTHER" id="PTHR47999:SF128">
    <property type="entry name" value="TRANSCRIPTION REPRESSOR MYB6-LIKE"/>
    <property type="match status" value="1"/>
</dbReference>
<dbReference type="SUPFAM" id="SSF46689">
    <property type="entry name" value="Homeodomain-like"/>
    <property type="match status" value="1"/>
</dbReference>
<dbReference type="AlphaFoldDB" id="A0A6A1VKF7"/>
<comment type="caution">
    <text evidence="11">The sequence shown here is derived from an EMBL/GenBank/DDBJ whole genome shotgun (WGS) entry which is preliminary data.</text>
</comment>
<feature type="domain" description="HTH myb-type" evidence="10">
    <location>
        <begin position="8"/>
        <end position="64"/>
    </location>
</feature>
<proteinExistence type="predicted"/>
<evidence type="ECO:0000256" key="6">
    <source>
        <dbReference type="ARBA" id="ARBA00023242"/>
    </source>
</evidence>
<dbReference type="PANTHER" id="PTHR47999">
    <property type="entry name" value="TRANSCRIPTION FACTOR MYB8-RELATED-RELATED"/>
    <property type="match status" value="1"/>
</dbReference>
<evidence type="ECO:0000313" key="11">
    <source>
        <dbReference type="EMBL" id="KAB1212318.1"/>
    </source>
</evidence>
<dbReference type="CDD" id="cd00167">
    <property type="entry name" value="SANT"/>
    <property type="match status" value="2"/>
</dbReference>
<keyword evidence="3" id="KW-0805">Transcription regulation</keyword>
<keyword evidence="6" id="KW-0539">Nucleus</keyword>
<feature type="domain" description="HTH myb-type" evidence="10">
    <location>
        <begin position="65"/>
        <end position="115"/>
    </location>
</feature>
<evidence type="ECO:0000256" key="7">
    <source>
        <dbReference type="ARBA" id="ARBA00062314"/>
    </source>
</evidence>
<organism evidence="11 12">
    <name type="scientific">Morella rubra</name>
    <name type="common">Chinese bayberry</name>
    <dbReference type="NCBI Taxonomy" id="262757"/>
    <lineage>
        <taxon>Eukaryota</taxon>
        <taxon>Viridiplantae</taxon>
        <taxon>Streptophyta</taxon>
        <taxon>Embryophyta</taxon>
        <taxon>Tracheophyta</taxon>
        <taxon>Spermatophyta</taxon>
        <taxon>Magnoliopsida</taxon>
        <taxon>eudicotyledons</taxon>
        <taxon>Gunneridae</taxon>
        <taxon>Pentapetalae</taxon>
        <taxon>rosids</taxon>
        <taxon>fabids</taxon>
        <taxon>Fagales</taxon>
        <taxon>Myricaceae</taxon>
        <taxon>Morella</taxon>
    </lineage>
</organism>
<reference evidence="11 12" key="1">
    <citation type="journal article" date="2019" name="Plant Biotechnol. J.">
        <title>The red bayberry genome and genetic basis of sex determination.</title>
        <authorList>
            <person name="Jia H.M."/>
            <person name="Jia H.J."/>
            <person name="Cai Q.L."/>
            <person name="Wang Y."/>
            <person name="Zhao H.B."/>
            <person name="Yang W.F."/>
            <person name="Wang G.Y."/>
            <person name="Li Y.H."/>
            <person name="Zhan D.L."/>
            <person name="Shen Y.T."/>
            <person name="Niu Q.F."/>
            <person name="Chang L."/>
            <person name="Qiu J."/>
            <person name="Zhao L."/>
            <person name="Xie H.B."/>
            <person name="Fu W.Y."/>
            <person name="Jin J."/>
            <person name="Li X.W."/>
            <person name="Jiao Y."/>
            <person name="Zhou C.C."/>
            <person name="Tu T."/>
            <person name="Chai C.Y."/>
            <person name="Gao J.L."/>
            <person name="Fan L.J."/>
            <person name="van de Weg E."/>
            <person name="Wang J.Y."/>
            <person name="Gao Z.S."/>
        </authorList>
    </citation>
    <scope>NUCLEOTIDE SEQUENCE [LARGE SCALE GENOMIC DNA]</scope>
    <source>
        <tissue evidence="11">Leaves</tissue>
    </source>
</reference>
<evidence type="ECO:0000256" key="4">
    <source>
        <dbReference type="ARBA" id="ARBA00023125"/>
    </source>
</evidence>
<feature type="domain" description="Myb-like" evidence="9">
    <location>
        <begin position="8"/>
        <end position="60"/>
    </location>
</feature>
<comment type="subunit">
    <text evidence="7">Can form complexes with MYC2, MYC3 or MYC4.</text>
</comment>
<dbReference type="FunFam" id="1.10.10.60:FF:000001">
    <property type="entry name" value="MYB-related transcription factor"/>
    <property type="match status" value="1"/>
</dbReference>
<protein>
    <submittedName>
        <fullName evidence="11">Uncharacterized protein</fullName>
    </submittedName>
</protein>
<feature type="domain" description="Myb-like" evidence="9">
    <location>
        <begin position="61"/>
        <end position="111"/>
    </location>
</feature>
<evidence type="ECO:0000256" key="1">
    <source>
        <dbReference type="ARBA" id="ARBA00004123"/>
    </source>
</evidence>
<keyword evidence="4" id="KW-0238">DNA-binding</keyword>
<gene>
    <name evidence="11" type="ORF">CJ030_MR5G025086</name>
</gene>
<accession>A0A6A1VKF7</accession>
<evidence type="ECO:0000259" key="9">
    <source>
        <dbReference type="PROSITE" id="PS50090"/>
    </source>
</evidence>
<evidence type="ECO:0000256" key="5">
    <source>
        <dbReference type="ARBA" id="ARBA00023163"/>
    </source>
</evidence>
<dbReference type="GO" id="GO:0005634">
    <property type="term" value="C:nucleus"/>
    <property type="evidence" value="ECO:0007669"/>
    <property type="project" value="UniProtKB-SubCell"/>
</dbReference>
<comment type="subcellular location">
    <subcellularLocation>
        <location evidence="1">Nucleus</location>
    </subcellularLocation>
</comment>